<gene>
    <name evidence="1" type="ORF">GHC57_10050</name>
</gene>
<accession>A0A7X1ZGA4</accession>
<organism evidence="1 2">
    <name type="scientific">Roseospira navarrensis</name>
    <dbReference type="NCBI Taxonomy" id="140058"/>
    <lineage>
        <taxon>Bacteria</taxon>
        <taxon>Pseudomonadati</taxon>
        <taxon>Pseudomonadota</taxon>
        <taxon>Alphaproteobacteria</taxon>
        <taxon>Rhodospirillales</taxon>
        <taxon>Rhodospirillaceae</taxon>
        <taxon>Roseospira</taxon>
    </lineage>
</organism>
<dbReference type="EMBL" id="WIVE01000027">
    <property type="protein sequence ID" value="MQX36857.1"/>
    <property type="molecule type" value="Genomic_DNA"/>
</dbReference>
<reference evidence="1 2" key="1">
    <citation type="submission" date="2019-10" db="EMBL/GenBank/DDBJ databases">
        <title>Draft whole-genome sequence of the purple nonsulfur photosynthetic bacterium Roseospira navarrensis DSM 15114.</title>
        <authorList>
            <person name="Kyndt J.A."/>
            <person name="Meyer T.E."/>
        </authorList>
    </citation>
    <scope>NUCLEOTIDE SEQUENCE [LARGE SCALE GENOMIC DNA]</scope>
    <source>
        <strain evidence="1 2">DSM 15114</strain>
    </source>
</reference>
<evidence type="ECO:0000313" key="2">
    <source>
        <dbReference type="Proteomes" id="UP000434582"/>
    </source>
</evidence>
<comment type="caution">
    <text evidence="1">The sequence shown here is derived from an EMBL/GenBank/DDBJ whole genome shotgun (WGS) entry which is preliminary data.</text>
</comment>
<name>A0A7X1ZGA4_9PROT</name>
<proteinExistence type="predicted"/>
<dbReference type="RefSeq" id="WP_153343746.1">
    <property type="nucleotide sequence ID" value="NZ_WIVE01000027.1"/>
</dbReference>
<protein>
    <submittedName>
        <fullName evidence="1">Uncharacterized protein</fullName>
    </submittedName>
</protein>
<keyword evidence="2" id="KW-1185">Reference proteome</keyword>
<sequence length="91" mass="9580">MSFPRVMEVAAAISPMAAVVLPVAGEAVSGALTAVRSPDDDECRLVEAARQHAVRHGVPAEDVMTALGLLQVAVPDLVRADVRRSLRRPVA</sequence>
<dbReference type="Proteomes" id="UP000434582">
    <property type="component" value="Unassembled WGS sequence"/>
</dbReference>
<dbReference type="AlphaFoldDB" id="A0A7X1ZGA4"/>
<evidence type="ECO:0000313" key="1">
    <source>
        <dbReference type="EMBL" id="MQX36857.1"/>
    </source>
</evidence>